<dbReference type="InterPro" id="IPR036236">
    <property type="entry name" value="Znf_C2H2_sf"/>
</dbReference>
<feature type="domain" description="C2H2-type" evidence="10">
    <location>
        <begin position="310"/>
        <end position="340"/>
    </location>
</feature>
<dbReference type="Proteomes" id="UP000594262">
    <property type="component" value="Unplaced"/>
</dbReference>
<keyword evidence="7" id="KW-0539">Nucleus</keyword>
<dbReference type="OrthoDB" id="10039931at2759"/>
<evidence type="ECO:0000256" key="1">
    <source>
        <dbReference type="ARBA" id="ARBA00004123"/>
    </source>
</evidence>
<evidence type="ECO:0000256" key="3">
    <source>
        <dbReference type="ARBA" id="ARBA00022737"/>
    </source>
</evidence>
<evidence type="ECO:0000256" key="4">
    <source>
        <dbReference type="ARBA" id="ARBA00022771"/>
    </source>
</evidence>
<feature type="region of interest" description="Disordered" evidence="9">
    <location>
        <begin position="699"/>
        <end position="744"/>
    </location>
</feature>
<dbReference type="GeneID" id="136812438"/>
<dbReference type="AlphaFoldDB" id="A0A7M5WKZ3"/>
<dbReference type="Gene3D" id="3.30.160.60">
    <property type="entry name" value="Classic Zinc Finger"/>
    <property type="match status" value="4"/>
</dbReference>
<keyword evidence="4 8" id="KW-0863">Zinc-finger</keyword>
<feature type="region of interest" description="Disordered" evidence="9">
    <location>
        <begin position="407"/>
        <end position="427"/>
    </location>
</feature>
<dbReference type="InterPro" id="IPR013087">
    <property type="entry name" value="Znf_C2H2_type"/>
</dbReference>
<evidence type="ECO:0000256" key="7">
    <source>
        <dbReference type="ARBA" id="ARBA00023242"/>
    </source>
</evidence>
<feature type="domain" description="C2H2-type" evidence="10">
    <location>
        <begin position="168"/>
        <end position="197"/>
    </location>
</feature>
<evidence type="ECO:0000256" key="2">
    <source>
        <dbReference type="ARBA" id="ARBA00022723"/>
    </source>
</evidence>
<keyword evidence="3" id="KW-0677">Repeat</keyword>
<dbReference type="PROSITE" id="PS50157">
    <property type="entry name" value="ZINC_FINGER_C2H2_2"/>
    <property type="match status" value="6"/>
</dbReference>
<evidence type="ECO:0000256" key="8">
    <source>
        <dbReference type="PROSITE-ProRule" id="PRU00042"/>
    </source>
</evidence>
<dbReference type="Pfam" id="PF00096">
    <property type="entry name" value="zf-C2H2"/>
    <property type="match status" value="1"/>
</dbReference>
<evidence type="ECO:0000256" key="5">
    <source>
        <dbReference type="ARBA" id="ARBA00022833"/>
    </source>
</evidence>
<dbReference type="GO" id="GO:0000981">
    <property type="term" value="F:DNA-binding transcription factor activity, RNA polymerase II-specific"/>
    <property type="evidence" value="ECO:0007669"/>
    <property type="project" value="TreeGrafter"/>
</dbReference>
<organism evidence="11 12">
    <name type="scientific">Clytia hemisphaerica</name>
    <dbReference type="NCBI Taxonomy" id="252671"/>
    <lineage>
        <taxon>Eukaryota</taxon>
        <taxon>Metazoa</taxon>
        <taxon>Cnidaria</taxon>
        <taxon>Hydrozoa</taxon>
        <taxon>Hydroidolina</taxon>
        <taxon>Leptothecata</taxon>
        <taxon>Obeliida</taxon>
        <taxon>Clytiidae</taxon>
        <taxon>Clytia</taxon>
    </lineage>
</organism>
<proteinExistence type="predicted"/>
<evidence type="ECO:0000256" key="9">
    <source>
        <dbReference type="SAM" id="MobiDB-lite"/>
    </source>
</evidence>
<keyword evidence="2" id="KW-0479">Metal-binding</keyword>
<sequence length="796" mass="91382">MPKQKKRSPKICMVACEWENCQWRLDIEPTEYEIFSDHLKAHADAFVAKMREDADWSEDKAMACCCMWRGCSWEGCGEWTELLRHVMYHGYHVLLKALGKIVQEKLQLATCRIEMEDPYNMLINATPLLCQWSGCNTEFFCPNKFYRHVDKHGLETHPLPDEKTDLKFECSWEACNDRFRNKYKLKEHVRVHTHEKLIACPDCGGMFANRTKLKDHLSRQDPEGYENFQCSHCLKRCASERLLRDHMRHHVNYLKCPHCEMTCPNPGSLKYHIGYRHTDIRPFSCAMCEQSFKSHSDLVRHEESHLEKSYICDVKDCFYSTKTQHCLRRHIRVVHSSTEKRYICHICNTAYSRGFGLTKHLKKKHNFSWPSGHPRFRYIQYEDGFYRLQMVRFESVELTKRLHGNIEENNGISEPENDGDNNEEDGEITGAVYDGVNELDNENTINIVLIDSSENYEQTDLQGIEQQINIVEEQAENVELDTSNVEINTTNVEDEPEDIEENPEHMEVPESLKDQVESVDEDENFVEKLEETEEDVLYTNVAYQDKSGGEENDSEDIEEEIITCSDDIIETSTTLTANPTTPSSNTVDALRSSANILPSAIPCEIILKPKPKGYEKTVMAQLLDIGKKQNHQELASLVDSAIVTDLYQRLKAGMSREKHQQKVVYAGDITTSELEEGGQGAQEGGPPEVGANEVLVTEEVTVESKRPLEDGSENKRPLEDGSENKRPLEDGSESEEEEERNCKRIKCEEDSAEIDLNEIIEHVSKDISNDVTLSNEIRNKMVASVLLSLNGETQTT</sequence>
<feature type="compositionally biased region" description="Acidic residues" evidence="9">
    <location>
        <begin position="415"/>
        <end position="427"/>
    </location>
</feature>
<dbReference type="PANTHER" id="PTHR24391:SF18">
    <property type="entry name" value="EG:115C2.6 PROTEIN"/>
    <property type="match status" value="1"/>
</dbReference>
<feature type="compositionally biased region" description="Acidic residues" evidence="9">
    <location>
        <begin position="730"/>
        <end position="739"/>
    </location>
</feature>
<dbReference type="PROSITE" id="PS00028">
    <property type="entry name" value="ZINC_FINGER_C2H2_1"/>
    <property type="match status" value="5"/>
</dbReference>
<comment type="subcellular location">
    <subcellularLocation>
        <location evidence="1">Nucleus</location>
    </subcellularLocation>
</comment>
<evidence type="ECO:0000313" key="12">
    <source>
        <dbReference type="Proteomes" id="UP000594262"/>
    </source>
</evidence>
<feature type="domain" description="C2H2-type" evidence="10">
    <location>
        <begin position="342"/>
        <end position="370"/>
    </location>
</feature>
<evidence type="ECO:0000256" key="6">
    <source>
        <dbReference type="ARBA" id="ARBA00023125"/>
    </source>
</evidence>
<feature type="domain" description="C2H2-type" evidence="10">
    <location>
        <begin position="283"/>
        <end position="310"/>
    </location>
</feature>
<evidence type="ECO:0000259" key="10">
    <source>
        <dbReference type="PROSITE" id="PS50157"/>
    </source>
</evidence>
<reference evidence="11" key="1">
    <citation type="submission" date="2021-01" db="UniProtKB">
        <authorList>
            <consortium name="EnsemblMetazoa"/>
        </authorList>
    </citation>
    <scope>IDENTIFICATION</scope>
</reference>
<keyword evidence="5" id="KW-0862">Zinc</keyword>
<name>A0A7M5WKZ3_9CNID</name>
<protein>
    <recommendedName>
        <fullName evidence="10">C2H2-type domain-containing protein</fullName>
    </recommendedName>
</protein>
<dbReference type="RefSeq" id="XP_066925037.1">
    <property type="nucleotide sequence ID" value="XM_067068936.1"/>
</dbReference>
<dbReference type="EnsemblMetazoa" id="CLYHEMT008440.1">
    <property type="protein sequence ID" value="CLYHEMP008440.1"/>
    <property type="gene ID" value="CLYHEMG008440"/>
</dbReference>
<dbReference type="SMART" id="SM00355">
    <property type="entry name" value="ZnF_C2H2"/>
    <property type="match status" value="9"/>
</dbReference>
<keyword evidence="12" id="KW-1185">Reference proteome</keyword>
<evidence type="ECO:0000313" key="11">
    <source>
        <dbReference type="EnsemblMetazoa" id="CLYHEMP008440.1"/>
    </source>
</evidence>
<feature type="domain" description="C2H2-type" evidence="10">
    <location>
        <begin position="254"/>
        <end position="282"/>
    </location>
</feature>
<dbReference type="SUPFAM" id="SSF57667">
    <property type="entry name" value="beta-beta-alpha zinc fingers"/>
    <property type="match status" value="3"/>
</dbReference>
<accession>A0A7M5WKZ3</accession>
<dbReference type="GO" id="GO:0005634">
    <property type="term" value="C:nucleus"/>
    <property type="evidence" value="ECO:0007669"/>
    <property type="project" value="UniProtKB-SubCell"/>
</dbReference>
<feature type="domain" description="C2H2-type" evidence="10">
    <location>
        <begin position="228"/>
        <end position="250"/>
    </location>
</feature>
<dbReference type="PANTHER" id="PTHR24391">
    <property type="entry name" value="HISTONE H4 TRANSCRIPTION FACTOR-RELATED"/>
    <property type="match status" value="1"/>
</dbReference>
<dbReference type="GO" id="GO:0000978">
    <property type="term" value="F:RNA polymerase II cis-regulatory region sequence-specific DNA binding"/>
    <property type="evidence" value="ECO:0007669"/>
    <property type="project" value="TreeGrafter"/>
</dbReference>
<keyword evidence="6" id="KW-0238">DNA-binding</keyword>
<feature type="compositionally biased region" description="Basic and acidic residues" evidence="9">
    <location>
        <begin position="702"/>
        <end position="729"/>
    </location>
</feature>
<dbReference type="InterPro" id="IPR051574">
    <property type="entry name" value="ZnF_E-box_Homeobox"/>
</dbReference>
<dbReference type="GO" id="GO:0008270">
    <property type="term" value="F:zinc ion binding"/>
    <property type="evidence" value="ECO:0007669"/>
    <property type="project" value="UniProtKB-KW"/>
</dbReference>
<dbReference type="GO" id="GO:0045892">
    <property type="term" value="P:negative regulation of DNA-templated transcription"/>
    <property type="evidence" value="ECO:0007669"/>
    <property type="project" value="UniProtKB-ARBA"/>
</dbReference>